<dbReference type="AlphaFoldDB" id="A0AAE0C371"/>
<organism evidence="2 3">
    <name type="scientific">Cymbomonas tetramitiformis</name>
    <dbReference type="NCBI Taxonomy" id="36881"/>
    <lineage>
        <taxon>Eukaryota</taxon>
        <taxon>Viridiplantae</taxon>
        <taxon>Chlorophyta</taxon>
        <taxon>Pyramimonadophyceae</taxon>
        <taxon>Pyramimonadales</taxon>
        <taxon>Pyramimonadaceae</taxon>
        <taxon>Cymbomonas</taxon>
    </lineage>
</organism>
<name>A0AAE0C371_9CHLO</name>
<feature type="non-terminal residue" evidence="2">
    <location>
        <position position="1"/>
    </location>
</feature>
<gene>
    <name evidence="2" type="ORF">CYMTET_43973</name>
</gene>
<proteinExistence type="predicted"/>
<dbReference type="Proteomes" id="UP001190700">
    <property type="component" value="Unassembled WGS sequence"/>
</dbReference>
<reference evidence="2 3" key="1">
    <citation type="journal article" date="2015" name="Genome Biol. Evol.">
        <title>Comparative Genomics of a Bacterivorous Green Alga Reveals Evolutionary Causalities and Consequences of Phago-Mixotrophic Mode of Nutrition.</title>
        <authorList>
            <person name="Burns J.A."/>
            <person name="Paasch A."/>
            <person name="Narechania A."/>
            <person name="Kim E."/>
        </authorList>
    </citation>
    <scope>NUCLEOTIDE SEQUENCE [LARGE SCALE GENOMIC DNA]</scope>
    <source>
        <strain evidence="2 3">PLY_AMNH</strain>
    </source>
</reference>
<feature type="region of interest" description="Disordered" evidence="1">
    <location>
        <begin position="268"/>
        <end position="287"/>
    </location>
</feature>
<sequence>KLKGSQGLHAAQVRRMQQQSEYHKKMQLAARERAAAAKQKWELYPFAAQAVEHLARTEDAHRKEMIRLAKEQLQRKKDLTRVLRQFQSALSSAFTTTQLATDDGIKRKLLQGPQLEEVHLRTRPSSAGNDGRPCSSTIICTSLDNQKEHYFKLRPTPAPSPLRHQLHNKQFEAMLREGPTFSVKEATLSVSDANPNMSYPPPGARTAAAAAAGKDLPPLKRTKMVAPSVISNTWSPSWGDAPASGVHHVTVPSVNPILGIMGSSRLPPQNIPLAEPQKPSMSGRLSV</sequence>
<protein>
    <submittedName>
        <fullName evidence="2">Uncharacterized protein</fullName>
    </submittedName>
</protein>
<evidence type="ECO:0000313" key="3">
    <source>
        <dbReference type="Proteomes" id="UP001190700"/>
    </source>
</evidence>
<evidence type="ECO:0000256" key="1">
    <source>
        <dbReference type="SAM" id="MobiDB-lite"/>
    </source>
</evidence>
<evidence type="ECO:0000313" key="2">
    <source>
        <dbReference type="EMBL" id="KAK3246492.1"/>
    </source>
</evidence>
<accession>A0AAE0C371</accession>
<keyword evidence="3" id="KW-1185">Reference proteome</keyword>
<comment type="caution">
    <text evidence="2">The sequence shown here is derived from an EMBL/GenBank/DDBJ whole genome shotgun (WGS) entry which is preliminary data.</text>
</comment>
<dbReference type="EMBL" id="LGRX02029759">
    <property type="protein sequence ID" value="KAK3246492.1"/>
    <property type="molecule type" value="Genomic_DNA"/>
</dbReference>